<organism evidence="3 4">
    <name type="scientific">Candidatus Thermofonsia Clade 3 bacterium</name>
    <dbReference type="NCBI Taxonomy" id="2364212"/>
    <lineage>
        <taxon>Bacteria</taxon>
        <taxon>Bacillati</taxon>
        <taxon>Chloroflexota</taxon>
        <taxon>Candidatus Thermofontia</taxon>
        <taxon>Candidatus Thermofonsia Clade 3</taxon>
    </lineage>
</organism>
<protein>
    <submittedName>
        <fullName evidence="3">Aldehyde oxidoreductase</fullName>
    </submittedName>
</protein>
<dbReference type="Gene3D" id="3.30.365.10">
    <property type="entry name" value="Aldehyde oxidase/xanthine dehydrogenase, molybdopterin binding domain"/>
    <property type="match status" value="1"/>
</dbReference>
<evidence type="ECO:0000259" key="2">
    <source>
        <dbReference type="Pfam" id="PF02738"/>
    </source>
</evidence>
<proteinExistence type="predicted"/>
<gene>
    <name evidence="3" type="ORF">CUN48_19835</name>
</gene>
<feature type="domain" description="Aldehyde oxidase/xanthine dehydrogenase first molybdopterin binding" evidence="2">
    <location>
        <begin position="2"/>
        <end position="65"/>
    </location>
</feature>
<feature type="non-terminal residue" evidence="3">
    <location>
        <position position="1"/>
    </location>
</feature>
<dbReference type="SUPFAM" id="SSF56003">
    <property type="entry name" value="Molybdenum cofactor-binding domain"/>
    <property type="match status" value="1"/>
</dbReference>
<dbReference type="Proteomes" id="UP000230790">
    <property type="component" value="Unassembled WGS sequence"/>
</dbReference>
<dbReference type="InterPro" id="IPR008274">
    <property type="entry name" value="AldOxase/xan_DH_MoCoBD1"/>
</dbReference>
<name>A0A2M8Q625_9CHLR</name>
<comment type="caution">
    <text evidence="3">The sequence shown here is derived from an EMBL/GenBank/DDBJ whole genome shotgun (WGS) entry which is preliminary data.</text>
</comment>
<feature type="non-terminal residue" evidence="3">
    <location>
        <position position="99"/>
    </location>
</feature>
<sequence length="99" mass="10747">TTHATGPYVVGSAKIDCYAMYTNNAPCGAFRGFGVTQSAFAVESNMDIVAEALGMDPIEFRRKNAMRVGAVTATGQVLRESVGLLTCLEKVEQAIREWW</sequence>
<keyword evidence="1" id="KW-0500">Molybdenum</keyword>
<dbReference type="AlphaFoldDB" id="A0A2M8Q625"/>
<dbReference type="PANTHER" id="PTHR11908:SF132">
    <property type="entry name" value="ALDEHYDE OXIDASE 1-RELATED"/>
    <property type="match status" value="1"/>
</dbReference>
<dbReference type="InterPro" id="IPR016208">
    <property type="entry name" value="Ald_Oxase/xanthine_DH-like"/>
</dbReference>
<dbReference type="Pfam" id="PF02738">
    <property type="entry name" value="MoCoBD_1"/>
    <property type="match status" value="1"/>
</dbReference>
<dbReference type="GO" id="GO:0016491">
    <property type="term" value="F:oxidoreductase activity"/>
    <property type="evidence" value="ECO:0007669"/>
    <property type="project" value="InterPro"/>
</dbReference>
<dbReference type="PANTHER" id="PTHR11908">
    <property type="entry name" value="XANTHINE DEHYDROGENASE"/>
    <property type="match status" value="1"/>
</dbReference>
<dbReference type="EMBL" id="PGTN01001285">
    <property type="protein sequence ID" value="PJF45253.1"/>
    <property type="molecule type" value="Genomic_DNA"/>
</dbReference>
<evidence type="ECO:0000313" key="3">
    <source>
        <dbReference type="EMBL" id="PJF45253.1"/>
    </source>
</evidence>
<evidence type="ECO:0000313" key="4">
    <source>
        <dbReference type="Proteomes" id="UP000230790"/>
    </source>
</evidence>
<reference evidence="3 4" key="1">
    <citation type="submission" date="2017-11" db="EMBL/GenBank/DDBJ databases">
        <title>Evolution of Phototrophy in the Chloroflexi Phylum Driven by Horizontal Gene Transfer.</title>
        <authorList>
            <person name="Ward L.M."/>
            <person name="Hemp J."/>
            <person name="Shih P.M."/>
            <person name="Mcglynn S.E."/>
            <person name="Fischer W."/>
        </authorList>
    </citation>
    <scope>NUCLEOTIDE SEQUENCE [LARGE SCALE GENOMIC DNA]</scope>
    <source>
        <strain evidence="3">JP3_7</strain>
    </source>
</reference>
<evidence type="ECO:0000256" key="1">
    <source>
        <dbReference type="ARBA" id="ARBA00022505"/>
    </source>
</evidence>
<accession>A0A2M8Q625</accession>
<dbReference type="GO" id="GO:0005506">
    <property type="term" value="F:iron ion binding"/>
    <property type="evidence" value="ECO:0007669"/>
    <property type="project" value="InterPro"/>
</dbReference>
<dbReference type="InterPro" id="IPR037165">
    <property type="entry name" value="AldOxase/xan_DH_Mopterin-bd_sf"/>
</dbReference>